<dbReference type="OrthoDB" id="10252832at2759"/>
<dbReference type="InterPro" id="IPR008380">
    <property type="entry name" value="HAD-SF_hydro_IG_5-nucl"/>
</dbReference>
<organism evidence="6 7">
    <name type="scientific">Ceratodon purpureus</name>
    <name type="common">Fire moss</name>
    <name type="synonym">Dicranum purpureum</name>
    <dbReference type="NCBI Taxonomy" id="3225"/>
    <lineage>
        <taxon>Eukaryota</taxon>
        <taxon>Viridiplantae</taxon>
        <taxon>Streptophyta</taxon>
        <taxon>Embryophyta</taxon>
        <taxon>Bryophyta</taxon>
        <taxon>Bryophytina</taxon>
        <taxon>Bryopsida</taxon>
        <taxon>Dicranidae</taxon>
        <taxon>Pseudoditrichales</taxon>
        <taxon>Ditrichaceae</taxon>
        <taxon>Ceratodon</taxon>
    </lineage>
</organism>
<keyword evidence="2" id="KW-0479">Metal-binding</keyword>
<evidence type="ECO:0000313" key="6">
    <source>
        <dbReference type="EMBL" id="KAG0570988.1"/>
    </source>
</evidence>
<keyword evidence="4" id="KW-0460">Magnesium</keyword>
<evidence type="ECO:0000256" key="3">
    <source>
        <dbReference type="ARBA" id="ARBA00022801"/>
    </source>
</evidence>
<dbReference type="CDD" id="cd07522">
    <property type="entry name" value="HAD_cN-II"/>
    <property type="match status" value="1"/>
</dbReference>
<dbReference type="SUPFAM" id="SSF56784">
    <property type="entry name" value="HAD-like"/>
    <property type="match status" value="1"/>
</dbReference>
<comment type="caution">
    <text evidence="6">The sequence shown here is derived from an EMBL/GenBank/DDBJ whole genome shotgun (WGS) entry which is preliminary data.</text>
</comment>
<dbReference type="Gene3D" id="3.40.50.1000">
    <property type="entry name" value="HAD superfamily/HAD-like"/>
    <property type="match status" value="2"/>
</dbReference>
<dbReference type="EMBL" id="CM026427">
    <property type="protein sequence ID" value="KAG0570988.1"/>
    <property type="molecule type" value="Genomic_DNA"/>
</dbReference>
<dbReference type="InterPro" id="IPR023214">
    <property type="entry name" value="HAD_sf"/>
</dbReference>
<dbReference type="GO" id="GO:0046872">
    <property type="term" value="F:metal ion binding"/>
    <property type="evidence" value="ECO:0007669"/>
    <property type="project" value="UniProtKB-KW"/>
</dbReference>
<gene>
    <name evidence="6" type="ORF">KC19_6G202800</name>
</gene>
<evidence type="ECO:0000256" key="4">
    <source>
        <dbReference type="ARBA" id="ARBA00022842"/>
    </source>
</evidence>
<accession>A0A8T0HJM5</accession>
<dbReference type="GO" id="GO:0008253">
    <property type="term" value="F:5'-nucleotidase activity"/>
    <property type="evidence" value="ECO:0007669"/>
    <property type="project" value="TreeGrafter"/>
</dbReference>
<comment type="similarity">
    <text evidence="1">Belongs to the 5'(3')-deoxyribonucleotidase family.</text>
</comment>
<dbReference type="NCBIfam" id="TIGR02244">
    <property type="entry name" value="HAD-IG-Ncltidse"/>
    <property type="match status" value="1"/>
</dbReference>
<feature type="coiled-coil region" evidence="5">
    <location>
        <begin position="545"/>
        <end position="579"/>
    </location>
</feature>
<dbReference type="Proteomes" id="UP000822688">
    <property type="component" value="Chromosome 6"/>
</dbReference>
<keyword evidence="5" id="KW-0175">Coiled coil</keyword>
<dbReference type="PANTHER" id="PTHR12103:SF15">
    <property type="entry name" value="CYTOSOLIC PURINE 5'-NUCLEOTIDASE"/>
    <property type="match status" value="1"/>
</dbReference>
<protein>
    <recommendedName>
        <fullName evidence="8">5'-nucleotidase</fullName>
    </recommendedName>
</protein>
<dbReference type="PANTHER" id="PTHR12103">
    <property type="entry name" value="5'-NUCLEOTIDASE DOMAIN-CONTAINING"/>
    <property type="match status" value="1"/>
</dbReference>
<sequence length="644" mass="73609">MSWLSAASRHQLQRSLMLGFAHAPGTWRTGPGLGSGSRLARRGSARGVEVSRGCGLGSGFSNARVVNSGADGSLRREVRCSAVSRSAGDAENFAGDFRNDKSQAKWPLLASQVEPMTAINGGVAAEDGELLWSGRWWARPMDTRKQIFCNRSLNMKSIEAIGFDMDYTLAQYKADTFESLAYAGTIQKLVHDLKYPTELLDWKFDWRFMVRGLVLDKRRGCILKMDRHKYVKVAYHGFRELTRDQRQAMYGNTLSRESYDEPDYALIDTLFSLAEAYLFMQLVDFKDAFPDKIPTRGNDYSQLYKDVRAAVDLCHRDGTLKQAVANEPSKYINEDPLMVPMLKMLRQSGRKIFLVTNSLWDYTHVVMNYLCGKCGTDGGIPRDDEWLSYFDVVVTGSAKPAFFMDGSRAPLFEVDIRTGMLQNTDSGTPMAQIGGVGIQITSLPDPNVKQACRVFQGGCVAHLHKLLSIEAGDQVLYVGDHIYGDILRSKKELGWRTMLVVPELAAELDQLHQTITTRKEISEMRTQRNELEDILQRLEWCLRYEKHSEEDHQRLEQEVSHLRRERAAIREQHRQAQRDCHHMFHKTWGQLMKTGYQNSRFAHQVERFACLYTSYVTNLCYYSPNKSYRTTEDFMPHELQGDWR</sequence>
<dbReference type="Pfam" id="PF05761">
    <property type="entry name" value="5_nucleotid"/>
    <property type="match status" value="1"/>
</dbReference>
<dbReference type="FunFam" id="3.40.50.1000:FF:000117">
    <property type="entry name" value="Cytosolic purine 5-nucleotidase"/>
    <property type="match status" value="1"/>
</dbReference>
<keyword evidence="7" id="KW-1185">Reference proteome</keyword>
<evidence type="ECO:0008006" key="8">
    <source>
        <dbReference type="Google" id="ProtNLM"/>
    </source>
</evidence>
<evidence type="ECO:0000256" key="1">
    <source>
        <dbReference type="ARBA" id="ARBA00009589"/>
    </source>
</evidence>
<name>A0A8T0HJM5_CERPU</name>
<evidence type="ECO:0000256" key="2">
    <source>
        <dbReference type="ARBA" id="ARBA00022723"/>
    </source>
</evidence>
<evidence type="ECO:0000256" key="5">
    <source>
        <dbReference type="SAM" id="Coils"/>
    </source>
</evidence>
<dbReference type="InterPro" id="IPR036412">
    <property type="entry name" value="HAD-like_sf"/>
</dbReference>
<dbReference type="AlphaFoldDB" id="A0A8T0HJM5"/>
<reference evidence="6 7" key="1">
    <citation type="submission" date="2020-06" db="EMBL/GenBank/DDBJ databases">
        <title>WGS assembly of Ceratodon purpureus strain R40.</title>
        <authorList>
            <person name="Carey S.B."/>
            <person name="Jenkins J."/>
            <person name="Shu S."/>
            <person name="Lovell J.T."/>
            <person name="Sreedasyam A."/>
            <person name="Maumus F."/>
            <person name="Tiley G.P."/>
            <person name="Fernandez-Pozo N."/>
            <person name="Barry K."/>
            <person name="Chen C."/>
            <person name="Wang M."/>
            <person name="Lipzen A."/>
            <person name="Daum C."/>
            <person name="Saski C.A."/>
            <person name="Payton A.C."/>
            <person name="Mcbreen J.C."/>
            <person name="Conrad R.E."/>
            <person name="Kollar L.M."/>
            <person name="Olsson S."/>
            <person name="Huttunen S."/>
            <person name="Landis J.B."/>
            <person name="Wickett N.J."/>
            <person name="Johnson M.G."/>
            <person name="Rensing S.A."/>
            <person name="Grimwood J."/>
            <person name="Schmutz J."/>
            <person name="Mcdaniel S.F."/>
        </authorList>
    </citation>
    <scope>NUCLEOTIDE SEQUENCE [LARGE SCALE GENOMIC DNA]</scope>
    <source>
        <strain evidence="6 7">R40</strain>
    </source>
</reference>
<proteinExistence type="inferred from homology"/>
<evidence type="ECO:0000313" key="7">
    <source>
        <dbReference type="Proteomes" id="UP000822688"/>
    </source>
</evidence>
<keyword evidence="3" id="KW-0378">Hydrolase</keyword>